<keyword evidence="8" id="KW-1185">Reference proteome</keyword>
<evidence type="ECO:0000256" key="2">
    <source>
        <dbReference type="ARBA" id="ARBA00010566"/>
    </source>
</evidence>
<comment type="catalytic activity">
    <reaction evidence="4">
        <text>oxaloacetate + acetyl-CoA + H2O = citrate + CoA + H(+)</text>
        <dbReference type="Rhea" id="RHEA:16845"/>
        <dbReference type="ChEBI" id="CHEBI:15377"/>
        <dbReference type="ChEBI" id="CHEBI:15378"/>
        <dbReference type="ChEBI" id="CHEBI:16452"/>
        <dbReference type="ChEBI" id="CHEBI:16947"/>
        <dbReference type="ChEBI" id="CHEBI:57287"/>
        <dbReference type="ChEBI" id="CHEBI:57288"/>
        <dbReference type="EC" id="2.3.3.16"/>
    </reaction>
</comment>
<gene>
    <name evidence="7" type="ORF">WAK64_18385</name>
</gene>
<dbReference type="CDD" id="cd06109">
    <property type="entry name" value="BsCS-I_like"/>
    <property type="match status" value="1"/>
</dbReference>
<dbReference type="PANTHER" id="PTHR11739:SF4">
    <property type="entry name" value="CITRATE SYNTHASE, PEROXISOMAL"/>
    <property type="match status" value="1"/>
</dbReference>
<keyword evidence="3 5" id="KW-0808">Transferase</keyword>
<sequence length="370" mass="41438">MLTNGLKGIVAAETAICHVDGKEGRLIYRGYEIRHLTTNYSFEAIAFLIWHGYLPTQEELTNLHQQLVRNRFLTQSLKTIIDALPDEMDMMSVLRTAISAEGTKNYSWKPTISQAIRLTALTPTIIAYRQSRLQKKEFTEPSKRLGHVENYLYMLHGEKPTKTTVNALETYMILTLEHGLNASAFSARVTASSESDMVSAIAAAIGTMKGPLHGGAPSGVIKLLNEIKTEDRARHLLKTKLINGEKLMGFGHRIYKTHDPRAIALKGKLLEMIGENNWLDLAIHVENIAIDLLSELKPGRGLYTNIEFYAAAIMKAIDLDSDLFTPTFTVSRMVGWTAHIIEQSENNTIFRPQSEYIGEVKKATLDLPNK</sequence>
<dbReference type="EMBL" id="JBBAXC010000018">
    <property type="protein sequence ID" value="MEI5909021.1"/>
    <property type="molecule type" value="Genomic_DNA"/>
</dbReference>
<dbReference type="Gene3D" id="1.10.580.10">
    <property type="entry name" value="Citrate Synthase, domain 1"/>
    <property type="match status" value="1"/>
</dbReference>
<evidence type="ECO:0000256" key="1">
    <source>
        <dbReference type="ARBA" id="ARBA00005163"/>
    </source>
</evidence>
<dbReference type="PROSITE" id="PS00480">
    <property type="entry name" value="CITRATE_SYNTHASE"/>
    <property type="match status" value="1"/>
</dbReference>
<evidence type="ECO:0000256" key="5">
    <source>
        <dbReference type="PIRNR" id="PIRNR001369"/>
    </source>
</evidence>
<comment type="caution">
    <text evidence="7">The sequence shown here is derived from an EMBL/GenBank/DDBJ whole genome shotgun (WGS) entry which is preliminary data.</text>
</comment>
<proteinExistence type="inferred from homology"/>
<comment type="pathway">
    <text evidence="1">Carbohydrate metabolism; tricarboxylic acid cycle.</text>
</comment>
<dbReference type="InterPro" id="IPR024176">
    <property type="entry name" value="Citrate_synthase_bac-typ"/>
</dbReference>
<evidence type="ECO:0000256" key="6">
    <source>
        <dbReference type="RuleBase" id="RU003406"/>
    </source>
</evidence>
<dbReference type="PRINTS" id="PR00143">
    <property type="entry name" value="CITRTSNTHASE"/>
</dbReference>
<dbReference type="InterPro" id="IPR002020">
    <property type="entry name" value="Citrate_synthase"/>
</dbReference>
<dbReference type="Proteomes" id="UP001312865">
    <property type="component" value="Unassembled WGS sequence"/>
</dbReference>
<organism evidence="7 8">
    <name type="scientific">Bacillus spongiae</name>
    <dbReference type="NCBI Taxonomy" id="2683610"/>
    <lineage>
        <taxon>Bacteria</taxon>
        <taxon>Bacillati</taxon>
        <taxon>Bacillota</taxon>
        <taxon>Bacilli</taxon>
        <taxon>Bacillales</taxon>
        <taxon>Bacillaceae</taxon>
        <taxon>Bacillus</taxon>
    </lineage>
</organism>
<name>A0ABU8HI06_9BACI</name>
<accession>A0ABU8HI06</accession>
<dbReference type="InterPro" id="IPR016142">
    <property type="entry name" value="Citrate_synth-like_lrg_a-sub"/>
</dbReference>
<dbReference type="InterPro" id="IPR019810">
    <property type="entry name" value="Citrate_synthase_AS"/>
</dbReference>
<dbReference type="RefSeq" id="WP_336588465.1">
    <property type="nucleotide sequence ID" value="NZ_JBBAXC010000018.1"/>
</dbReference>
<evidence type="ECO:0000256" key="3">
    <source>
        <dbReference type="ARBA" id="ARBA00022679"/>
    </source>
</evidence>
<dbReference type="Pfam" id="PF00285">
    <property type="entry name" value="Citrate_synt"/>
    <property type="match status" value="1"/>
</dbReference>
<dbReference type="PANTHER" id="PTHR11739">
    <property type="entry name" value="CITRATE SYNTHASE"/>
    <property type="match status" value="1"/>
</dbReference>
<reference evidence="7 8" key="1">
    <citation type="journal article" date="2018" name="J. Microbiol.">
        <title>Bacillus spongiae sp. nov., isolated from sponge of Jeju Island.</title>
        <authorList>
            <person name="Lee G.E."/>
            <person name="Im W.T."/>
            <person name="Park J.S."/>
        </authorList>
    </citation>
    <scope>NUCLEOTIDE SEQUENCE [LARGE SCALE GENOMIC DNA]</scope>
    <source>
        <strain evidence="7 8">135PIL107-10</strain>
    </source>
</reference>
<dbReference type="InterPro" id="IPR016143">
    <property type="entry name" value="Citrate_synth-like_sm_a-sub"/>
</dbReference>
<protein>
    <recommendedName>
        <fullName evidence="5">Citrate synthase</fullName>
    </recommendedName>
</protein>
<evidence type="ECO:0000313" key="8">
    <source>
        <dbReference type="Proteomes" id="UP001312865"/>
    </source>
</evidence>
<comment type="similarity">
    <text evidence="2 5 6">Belongs to the citrate synthase family.</text>
</comment>
<dbReference type="SUPFAM" id="SSF48256">
    <property type="entry name" value="Citrate synthase"/>
    <property type="match status" value="1"/>
</dbReference>
<dbReference type="Gene3D" id="1.10.230.10">
    <property type="entry name" value="Cytochrome P450-Terp, domain 2"/>
    <property type="match status" value="1"/>
</dbReference>
<evidence type="ECO:0000313" key="7">
    <source>
        <dbReference type="EMBL" id="MEI5909021.1"/>
    </source>
</evidence>
<dbReference type="PIRSF" id="PIRSF001369">
    <property type="entry name" value="Citrate_synth"/>
    <property type="match status" value="1"/>
</dbReference>
<evidence type="ECO:0000256" key="4">
    <source>
        <dbReference type="ARBA" id="ARBA00049288"/>
    </source>
</evidence>
<dbReference type="InterPro" id="IPR036969">
    <property type="entry name" value="Citrate_synthase_sf"/>
</dbReference>